<dbReference type="WBParaSite" id="RSKR_0000328900.1">
    <property type="protein sequence ID" value="RSKR_0000328900.1"/>
    <property type="gene ID" value="RSKR_0000328900"/>
</dbReference>
<protein>
    <submittedName>
        <fullName evidence="2">PBECR2 domain-containing protein</fullName>
    </submittedName>
</protein>
<accession>A0AC35TQJ0</accession>
<organism evidence="1 2">
    <name type="scientific">Rhabditophanes sp. KR3021</name>
    <dbReference type="NCBI Taxonomy" id="114890"/>
    <lineage>
        <taxon>Eukaryota</taxon>
        <taxon>Metazoa</taxon>
        <taxon>Ecdysozoa</taxon>
        <taxon>Nematoda</taxon>
        <taxon>Chromadorea</taxon>
        <taxon>Rhabditida</taxon>
        <taxon>Tylenchina</taxon>
        <taxon>Panagrolaimomorpha</taxon>
        <taxon>Strongyloidoidea</taxon>
        <taxon>Alloionematidae</taxon>
        <taxon>Rhabditophanes</taxon>
    </lineage>
</organism>
<evidence type="ECO:0000313" key="1">
    <source>
        <dbReference type="Proteomes" id="UP000095286"/>
    </source>
</evidence>
<sequence>MKAVINSKCDTNGCISDGIEVITAIECAPSTMVESAATAFDVAQQFCPTNRPAFYQASATRRLQQIKKIVESKHATSDSDKSHFFFKTVTVDDSMEITAALTDTCRVYYMIKKSEWIFLERSHDGNHNTMYITKEDVDGQNRIKVLVS</sequence>
<name>A0AC35TQJ0_9BILA</name>
<reference evidence="2" key="1">
    <citation type="submission" date="2016-11" db="UniProtKB">
        <authorList>
            <consortium name="WormBaseParasite"/>
        </authorList>
    </citation>
    <scope>IDENTIFICATION</scope>
    <source>
        <strain evidence="2">KR3021</strain>
    </source>
</reference>
<dbReference type="Proteomes" id="UP000095286">
    <property type="component" value="Unplaced"/>
</dbReference>
<evidence type="ECO:0000313" key="2">
    <source>
        <dbReference type="WBParaSite" id="RSKR_0000328900.1"/>
    </source>
</evidence>
<proteinExistence type="predicted"/>